<keyword evidence="4" id="KW-1185">Reference proteome</keyword>
<dbReference type="AlphaFoldDB" id="A0AAE9MUM3"/>
<accession>A0AAE9MUM3</accession>
<evidence type="ECO:0000313" key="1">
    <source>
        <dbReference type="EMBL" id="UTY29784.1"/>
    </source>
</evidence>
<dbReference type="EMBL" id="CP038804">
    <property type="protein sequence ID" value="UTY34644.1"/>
    <property type="molecule type" value="Genomic_DNA"/>
</dbReference>
<reference evidence="2" key="1">
    <citation type="submission" date="2019-04" db="EMBL/GenBank/DDBJ databases">
        <title>Whole genome sequencing of oral phylogroup 2 treponemes.</title>
        <authorList>
            <person name="Chan Y."/>
            <person name="Zeng H.H."/>
            <person name="Yu X.L."/>
            <person name="Leung W.K."/>
            <person name="Watt R.M."/>
        </authorList>
    </citation>
    <scope>NUCLEOTIDE SEQUENCE</scope>
    <source>
        <strain evidence="2">OMZ 835</strain>
        <strain evidence="1">OMZ 847</strain>
    </source>
</reference>
<evidence type="ECO:0000313" key="4">
    <source>
        <dbReference type="Proteomes" id="UP001059401"/>
    </source>
</evidence>
<evidence type="ECO:0000313" key="3">
    <source>
        <dbReference type="Proteomes" id="UP001058682"/>
    </source>
</evidence>
<dbReference type="EMBL" id="CP038802">
    <property type="protein sequence ID" value="UTY29784.1"/>
    <property type="molecule type" value="Genomic_DNA"/>
</dbReference>
<protein>
    <submittedName>
        <fullName evidence="2">Uncharacterized protein</fullName>
    </submittedName>
</protein>
<name>A0AAE9MUM3_9SPIR</name>
<proteinExistence type="predicted"/>
<evidence type="ECO:0000313" key="2">
    <source>
        <dbReference type="EMBL" id="UTY34644.1"/>
    </source>
</evidence>
<organism evidence="2 3">
    <name type="scientific">Treponema putidum</name>
    <dbReference type="NCBI Taxonomy" id="221027"/>
    <lineage>
        <taxon>Bacteria</taxon>
        <taxon>Pseudomonadati</taxon>
        <taxon>Spirochaetota</taxon>
        <taxon>Spirochaetia</taxon>
        <taxon>Spirochaetales</taxon>
        <taxon>Treponemataceae</taxon>
        <taxon>Treponema</taxon>
    </lineage>
</organism>
<sequence length="30" mass="3593">MSFEKNKIENKLKISQAYIHIKPKFRICQG</sequence>
<gene>
    <name evidence="2" type="ORF">E4N74_12025</name>
    <name evidence="1" type="ORF">E4N76_13060</name>
</gene>
<dbReference type="Proteomes" id="UP001059401">
    <property type="component" value="Chromosome"/>
</dbReference>
<dbReference type="Proteomes" id="UP001058682">
    <property type="component" value="Chromosome"/>
</dbReference>